<organism evidence="2 3">
    <name type="scientific">Methylobacterium brachiatum</name>
    <dbReference type="NCBI Taxonomy" id="269660"/>
    <lineage>
        <taxon>Bacteria</taxon>
        <taxon>Pseudomonadati</taxon>
        <taxon>Pseudomonadota</taxon>
        <taxon>Alphaproteobacteria</taxon>
        <taxon>Hyphomicrobiales</taxon>
        <taxon>Methylobacteriaceae</taxon>
        <taxon>Methylobacterium</taxon>
    </lineage>
</organism>
<evidence type="ECO:0000256" key="1">
    <source>
        <dbReference type="SAM" id="MobiDB-lite"/>
    </source>
</evidence>
<gene>
    <name evidence="2" type="ORF">QO001_001679</name>
</gene>
<dbReference type="RefSeq" id="WP_179778341.1">
    <property type="nucleotide sequence ID" value="NZ_JAJALK010000008.1"/>
</dbReference>
<reference evidence="2" key="1">
    <citation type="submission" date="2023-07" db="EMBL/GenBank/DDBJ databases">
        <title>Genomic Encyclopedia of Type Strains, Phase IV (KMG-IV): sequencing the most valuable type-strain genomes for metagenomic binning, comparative biology and taxonomic classification.</title>
        <authorList>
            <person name="Goeker M."/>
        </authorList>
    </citation>
    <scope>NUCLEOTIDE SEQUENCE</scope>
    <source>
        <strain evidence="2">DSM 19569</strain>
    </source>
</reference>
<accession>A0AAJ1TL62</accession>
<evidence type="ECO:0000313" key="3">
    <source>
        <dbReference type="Proteomes" id="UP001223420"/>
    </source>
</evidence>
<sequence>MAQKLDRLAREADEISTKIEGAYEKLINKLQSKSDKARAKMSSNRTISTRNMLGQRAKLYAEAAQEIGACLTKRRIASGDTPHVDGKRAGSRDATVERLS</sequence>
<feature type="region of interest" description="Disordered" evidence="1">
    <location>
        <begin position="76"/>
        <end position="100"/>
    </location>
</feature>
<dbReference type="AlphaFoldDB" id="A0AAJ1TL62"/>
<protein>
    <submittedName>
        <fullName evidence="2">Uncharacterized protein</fullName>
    </submittedName>
</protein>
<evidence type="ECO:0000313" key="2">
    <source>
        <dbReference type="EMBL" id="MDQ0542761.1"/>
    </source>
</evidence>
<feature type="compositionally biased region" description="Basic and acidic residues" evidence="1">
    <location>
        <begin position="82"/>
        <end position="100"/>
    </location>
</feature>
<name>A0AAJ1TL62_9HYPH</name>
<dbReference type="Proteomes" id="UP001223420">
    <property type="component" value="Unassembled WGS sequence"/>
</dbReference>
<dbReference type="EMBL" id="JAUSWL010000002">
    <property type="protein sequence ID" value="MDQ0542761.1"/>
    <property type="molecule type" value="Genomic_DNA"/>
</dbReference>
<proteinExistence type="predicted"/>
<comment type="caution">
    <text evidence="2">The sequence shown here is derived from an EMBL/GenBank/DDBJ whole genome shotgun (WGS) entry which is preliminary data.</text>
</comment>